<dbReference type="Pfam" id="PF01565">
    <property type="entry name" value="FAD_binding_4"/>
    <property type="match status" value="1"/>
</dbReference>
<comment type="cofactor">
    <cofactor evidence="6">
        <name>FAD</name>
        <dbReference type="ChEBI" id="CHEBI:57692"/>
    </cofactor>
</comment>
<accession>A0A968GF60</accession>
<evidence type="ECO:0000313" key="10">
    <source>
        <dbReference type="Proteomes" id="UP000778951"/>
    </source>
</evidence>
<dbReference type="InterPro" id="IPR016171">
    <property type="entry name" value="Vanillyl_alc_oxidase_C-sub2"/>
</dbReference>
<dbReference type="GO" id="GO:0008609">
    <property type="term" value="F:alkylglycerone-phosphate synthase activity"/>
    <property type="evidence" value="ECO:0007669"/>
    <property type="project" value="InterPro"/>
</dbReference>
<dbReference type="GO" id="GO:0008610">
    <property type="term" value="P:lipid biosynthetic process"/>
    <property type="evidence" value="ECO:0007669"/>
    <property type="project" value="InterPro"/>
</dbReference>
<dbReference type="PROSITE" id="PS51387">
    <property type="entry name" value="FAD_PCMH"/>
    <property type="match status" value="1"/>
</dbReference>
<dbReference type="InterPro" id="IPR006094">
    <property type="entry name" value="Oxid_FAD_bind_N"/>
</dbReference>
<dbReference type="InterPro" id="IPR016164">
    <property type="entry name" value="FAD-linked_Oxase-like_C"/>
</dbReference>
<name>A0A968GF60_9SPIO</name>
<dbReference type="PANTHER" id="PTHR46568:SF1">
    <property type="entry name" value="ALKYLDIHYDROXYACETONEPHOSPHATE SYNTHASE, PEROXISOMAL"/>
    <property type="match status" value="1"/>
</dbReference>
<sequence>MLNRTEIVEKLLHILSKEKVITDETLLKEYSVDRYYKVETIWGIYSMPTPAAIVRPTNSQEVSSILMLCNEHQINVVPRTGGSATEGGLETAVENSIVLDGSNMKKIINIDTYNMEATVECGVVLETLENEVRALGFTTGHSPQSKPLAQLGGLTATRSIGQFSTLYGGIEDMIVGLESVFPNGEICRIKNVPRRAAGPDIRHIVIGNEGAISFITEVTVKLFKWYPENHLFYGYILDDMEVGFKAIHNVITAGYRPSVVRLYSPEDAAYHFSHFAQNKCVLIFMAEGPKGIAQATGNAIEEIVAKLNIQQVESHYIETWFNNLNWDERKVQEERDEIKETNNCGFTTEVSASWSNVYPLYKNAIDRIRKEIPDLTLLGAHSSHSYINGTNLYFVYYYDMKCEPQEERTKYHDPIQNIIVEETLKVGGSMCHHHGVGKHRTHFLAQEYGSSLYMLKTLKKAFDPKGIMNKGTIFHINEEL</sequence>
<dbReference type="Proteomes" id="UP000778951">
    <property type="component" value="Unassembled WGS sequence"/>
</dbReference>
<dbReference type="Gene3D" id="3.30.300.330">
    <property type="match status" value="1"/>
</dbReference>
<dbReference type="InterPro" id="IPR004113">
    <property type="entry name" value="FAD-bd_oxidored_4_C"/>
</dbReference>
<dbReference type="EMBL" id="JAATLM010000001">
    <property type="protein sequence ID" value="NIZ69147.1"/>
    <property type="molecule type" value="Genomic_DNA"/>
</dbReference>
<dbReference type="AlphaFoldDB" id="A0A968GF60"/>
<dbReference type="InterPro" id="IPR025650">
    <property type="entry name" value="Alkyl-DHAP_Synthase"/>
</dbReference>
<feature type="binding site" evidence="5">
    <location>
        <position position="335"/>
    </location>
    <ligand>
        <name>substrate</name>
    </ligand>
</feature>
<protein>
    <submittedName>
        <fullName evidence="9">FAD-binding oxidoreductase</fullName>
    </submittedName>
</protein>
<feature type="domain" description="FAD-binding PCMH-type" evidence="8">
    <location>
        <begin position="46"/>
        <end position="225"/>
    </location>
</feature>
<dbReference type="Gene3D" id="3.30.465.10">
    <property type="match status" value="1"/>
</dbReference>
<keyword evidence="3 6" id="KW-0274">FAD</keyword>
<evidence type="ECO:0000256" key="5">
    <source>
        <dbReference type="PIRSR" id="PIRSR625650-2"/>
    </source>
</evidence>
<dbReference type="RefSeq" id="WP_167695247.1">
    <property type="nucleotide sequence ID" value="NZ_CP118181.1"/>
</dbReference>
<evidence type="ECO:0000313" key="9">
    <source>
        <dbReference type="EMBL" id="NIZ69147.1"/>
    </source>
</evidence>
<organism evidence="9 10">
    <name type="scientific">Entomospira culicis</name>
    <dbReference type="NCBI Taxonomy" id="2719989"/>
    <lineage>
        <taxon>Bacteria</taxon>
        <taxon>Pseudomonadati</taxon>
        <taxon>Spirochaetota</taxon>
        <taxon>Spirochaetia</taxon>
        <taxon>Spirochaetales</taxon>
        <taxon>Spirochaetaceae</taxon>
        <taxon>Entomospira</taxon>
    </lineage>
</organism>
<dbReference type="Gene3D" id="1.10.45.10">
    <property type="entry name" value="Vanillyl-alcohol Oxidase, Chain A, domain 4"/>
    <property type="match status" value="1"/>
</dbReference>
<dbReference type="InterPro" id="IPR016166">
    <property type="entry name" value="FAD-bd_PCMH"/>
</dbReference>
<evidence type="ECO:0000256" key="1">
    <source>
        <dbReference type="ARBA" id="ARBA00008000"/>
    </source>
</evidence>
<proteinExistence type="inferred from homology"/>
<dbReference type="Gene3D" id="3.30.70.3450">
    <property type="match status" value="1"/>
</dbReference>
<gene>
    <name evidence="9" type="ORF">HCT48_02835</name>
</gene>
<comment type="caution">
    <text evidence="9">The sequence shown here is derived from an EMBL/GenBank/DDBJ whole genome shotgun (WGS) entry which is preliminary data.</text>
</comment>
<dbReference type="SUPFAM" id="SSF56176">
    <property type="entry name" value="FAD-binding/transporter-associated domain-like"/>
    <property type="match status" value="1"/>
</dbReference>
<feature type="binding site" evidence="6">
    <location>
        <begin position="209"/>
        <end position="215"/>
    </location>
    <ligand>
        <name>FAD</name>
        <dbReference type="ChEBI" id="CHEBI:57692"/>
    </ligand>
</feature>
<dbReference type="PANTHER" id="PTHR46568">
    <property type="entry name" value="ALKYLDIHYDROXYACETONEPHOSPHATE SYNTHASE, PEROXISOMAL"/>
    <property type="match status" value="1"/>
</dbReference>
<keyword evidence="2" id="KW-0285">Flavoprotein</keyword>
<dbReference type="InterPro" id="IPR036318">
    <property type="entry name" value="FAD-bd_PCMH-like_sf"/>
</dbReference>
<dbReference type="GO" id="GO:0071949">
    <property type="term" value="F:FAD binding"/>
    <property type="evidence" value="ECO:0007669"/>
    <property type="project" value="InterPro"/>
</dbReference>
<evidence type="ECO:0000256" key="2">
    <source>
        <dbReference type="ARBA" id="ARBA00022630"/>
    </source>
</evidence>
<keyword evidence="10" id="KW-1185">Reference proteome</keyword>
<evidence type="ECO:0000256" key="6">
    <source>
        <dbReference type="PIRSR" id="PIRSR625650-3"/>
    </source>
</evidence>
<evidence type="ECO:0000259" key="8">
    <source>
        <dbReference type="PROSITE" id="PS51387"/>
    </source>
</evidence>
<dbReference type="InterPro" id="IPR016169">
    <property type="entry name" value="FAD-bd_PCMH_sub2"/>
</dbReference>
<feature type="site" description="Important for enzyme activity" evidence="7">
    <location>
        <position position="261"/>
    </location>
</feature>
<evidence type="ECO:0000256" key="7">
    <source>
        <dbReference type="PIRSR" id="PIRSR625650-4"/>
    </source>
</evidence>
<dbReference type="SUPFAM" id="SSF55103">
    <property type="entry name" value="FAD-linked oxidases, C-terminal domain"/>
    <property type="match status" value="1"/>
</dbReference>
<reference evidence="9" key="1">
    <citation type="submission" date="2020-03" db="EMBL/GenBank/DDBJ databases">
        <title>Spirochaetal bacteria isolated from arthropods constitute a novel genus Entomospira genus novum within the order Spirochaetales.</title>
        <authorList>
            <person name="Grana-Miraglia L."/>
            <person name="Sikutova S."/>
            <person name="Fingerle V."/>
            <person name="Sing A."/>
            <person name="Castillo-Ramirez S."/>
            <person name="Margos G."/>
            <person name="Rudolf I."/>
        </authorList>
    </citation>
    <scope>NUCLEOTIDE SEQUENCE</scope>
    <source>
        <strain evidence="9">BR149</strain>
    </source>
</reference>
<dbReference type="Pfam" id="PF02913">
    <property type="entry name" value="FAD-oxidase_C"/>
    <property type="match status" value="1"/>
</dbReference>
<evidence type="ECO:0000256" key="3">
    <source>
        <dbReference type="ARBA" id="ARBA00022827"/>
    </source>
</evidence>
<feature type="active site" description="Proton donor/acceptor" evidence="4">
    <location>
        <position position="393"/>
    </location>
</feature>
<comment type="similarity">
    <text evidence="1">Belongs to the FAD-binding oxidoreductase/transferase type 4 family.</text>
</comment>
<evidence type="ECO:0000256" key="4">
    <source>
        <dbReference type="PIRSR" id="PIRSR625650-1"/>
    </source>
</evidence>